<keyword evidence="4" id="KW-1185">Reference proteome</keyword>
<evidence type="ECO:0000256" key="1">
    <source>
        <dbReference type="SAM" id="MobiDB-lite"/>
    </source>
</evidence>
<name>A0A5C6AXB9_9BACT</name>
<evidence type="ECO:0000313" key="3">
    <source>
        <dbReference type="EMBL" id="TWU04278.1"/>
    </source>
</evidence>
<dbReference type="EMBL" id="SJPN01000003">
    <property type="protein sequence ID" value="TWU04278.1"/>
    <property type="molecule type" value="Genomic_DNA"/>
</dbReference>
<evidence type="ECO:0000313" key="4">
    <source>
        <dbReference type="Proteomes" id="UP000320176"/>
    </source>
</evidence>
<protein>
    <recommendedName>
        <fullName evidence="5">Secreted protein</fullName>
    </recommendedName>
</protein>
<sequence length="61" mass="6487" precursor="true">MLRLCMLFLSFICLVSVGCGGSNTTEVPQGLTAPTPEEEKALEDYTASQQIDPKTGQPVGN</sequence>
<dbReference type="Proteomes" id="UP000320176">
    <property type="component" value="Unassembled WGS sequence"/>
</dbReference>
<dbReference type="AlphaFoldDB" id="A0A5C6AXB9"/>
<feature type="chain" id="PRO_5022850069" description="Secreted protein" evidence="2">
    <location>
        <begin position="22"/>
        <end position="61"/>
    </location>
</feature>
<accession>A0A5C6AXB9</accession>
<comment type="caution">
    <text evidence="3">The sequence shown here is derived from an EMBL/GenBank/DDBJ whole genome shotgun (WGS) entry which is preliminary data.</text>
</comment>
<gene>
    <name evidence="3" type="ORF">Pla52n_23170</name>
</gene>
<reference evidence="3 4" key="1">
    <citation type="submission" date="2019-02" db="EMBL/GenBank/DDBJ databases">
        <title>Deep-cultivation of Planctomycetes and their phenomic and genomic characterization uncovers novel biology.</title>
        <authorList>
            <person name="Wiegand S."/>
            <person name="Jogler M."/>
            <person name="Boedeker C."/>
            <person name="Pinto D."/>
            <person name="Vollmers J."/>
            <person name="Rivas-Marin E."/>
            <person name="Kohn T."/>
            <person name="Peeters S.H."/>
            <person name="Heuer A."/>
            <person name="Rast P."/>
            <person name="Oberbeckmann S."/>
            <person name="Bunk B."/>
            <person name="Jeske O."/>
            <person name="Meyerdierks A."/>
            <person name="Storesund J.E."/>
            <person name="Kallscheuer N."/>
            <person name="Luecker S."/>
            <person name="Lage O.M."/>
            <person name="Pohl T."/>
            <person name="Merkel B.J."/>
            <person name="Hornburger P."/>
            <person name="Mueller R.-W."/>
            <person name="Bruemmer F."/>
            <person name="Labrenz M."/>
            <person name="Spormann A.M."/>
            <person name="Op Den Camp H."/>
            <person name="Overmann J."/>
            <person name="Amann R."/>
            <person name="Jetten M.S.M."/>
            <person name="Mascher T."/>
            <person name="Medema M.H."/>
            <person name="Devos D.P."/>
            <person name="Kaster A.-K."/>
            <person name="Ovreas L."/>
            <person name="Rohde M."/>
            <person name="Galperin M.Y."/>
            <person name="Jogler C."/>
        </authorList>
    </citation>
    <scope>NUCLEOTIDE SEQUENCE [LARGE SCALE GENOMIC DNA]</scope>
    <source>
        <strain evidence="3 4">Pla52n</strain>
    </source>
</reference>
<evidence type="ECO:0000256" key="2">
    <source>
        <dbReference type="SAM" id="SignalP"/>
    </source>
</evidence>
<feature type="signal peptide" evidence="2">
    <location>
        <begin position="1"/>
        <end position="21"/>
    </location>
</feature>
<dbReference type="OrthoDB" id="9927365at2"/>
<dbReference type="PROSITE" id="PS51257">
    <property type="entry name" value="PROKAR_LIPOPROTEIN"/>
    <property type="match status" value="1"/>
</dbReference>
<feature type="compositionally biased region" description="Polar residues" evidence="1">
    <location>
        <begin position="46"/>
        <end position="61"/>
    </location>
</feature>
<keyword evidence="2" id="KW-0732">Signal</keyword>
<evidence type="ECO:0008006" key="5">
    <source>
        <dbReference type="Google" id="ProtNLM"/>
    </source>
</evidence>
<feature type="region of interest" description="Disordered" evidence="1">
    <location>
        <begin position="25"/>
        <end position="61"/>
    </location>
</feature>
<organism evidence="3 4">
    <name type="scientific">Stieleria varia</name>
    <dbReference type="NCBI Taxonomy" id="2528005"/>
    <lineage>
        <taxon>Bacteria</taxon>
        <taxon>Pseudomonadati</taxon>
        <taxon>Planctomycetota</taxon>
        <taxon>Planctomycetia</taxon>
        <taxon>Pirellulales</taxon>
        <taxon>Pirellulaceae</taxon>
        <taxon>Stieleria</taxon>
    </lineage>
</organism>
<dbReference type="RefSeq" id="WP_146519732.1">
    <property type="nucleotide sequence ID" value="NZ_CP151726.1"/>
</dbReference>
<proteinExistence type="predicted"/>